<accession>A0ABP9F8C4</accession>
<dbReference type="EMBL" id="BAABHQ010000027">
    <property type="protein sequence ID" value="GAA4895292.1"/>
    <property type="molecule type" value="Genomic_DNA"/>
</dbReference>
<keyword evidence="3" id="KW-1185">Reference proteome</keyword>
<evidence type="ECO:0000256" key="1">
    <source>
        <dbReference type="SAM" id="MobiDB-lite"/>
    </source>
</evidence>
<comment type="caution">
    <text evidence="2">The sequence shown here is derived from an EMBL/GenBank/DDBJ whole genome shotgun (WGS) entry which is preliminary data.</text>
</comment>
<feature type="region of interest" description="Disordered" evidence="1">
    <location>
        <begin position="55"/>
        <end position="95"/>
    </location>
</feature>
<reference evidence="3" key="1">
    <citation type="journal article" date="2019" name="Int. J. Syst. Evol. Microbiol.">
        <title>The Global Catalogue of Microorganisms (GCM) 10K type strain sequencing project: providing services to taxonomists for standard genome sequencing and annotation.</title>
        <authorList>
            <consortium name="The Broad Institute Genomics Platform"/>
            <consortium name="The Broad Institute Genome Sequencing Center for Infectious Disease"/>
            <person name="Wu L."/>
            <person name="Ma J."/>
        </authorList>
    </citation>
    <scope>NUCLEOTIDE SEQUENCE [LARGE SCALE GENOMIC DNA]</scope>
    <source>
        <strain evidence="3">JCM 17983</strain>
    </source>
</reference>
<feature type="compositionally biased region" description="Basic and acidic residues" evidence="1">
    <location>
        <begin position="84"/>
        <end position="95"/>
    </location>
</feature>
<sequence length="95" mass="9927">MVFSAKMRSLVDDVAVHAGADGTHIALTLRVAGGAGCALPLRDACGSRERDIPRANVLRPDTRPLGELVPRPVLLASPGPRRAGGHDDHEATEAT</sequence>
<proteinExistence type="predicted"/>
<name>A0ABP9F8C4_9PSEU</name>
<organism evidence="2 3">
    <name type="scientific">Actinomycetospora straminea</name>
    <dbReference type="NCBI Taxonomy" id="663607"/>
    <lineage>
        <taxon>Bacteria</taxon>
        <taxon>Bacillati</taxon>
        <taxon>Actinomycetota</taxon>
        <taxon>Actinomycetes</taxon>
        <taxon>Pseudonocardiales</taxon>
        <taxon>Pseudonocardiaceae</taxon>
        <taxon>Actinomycetospora</taxon>
    </lineage>
</organism>
<evidence type="ECO:0000313" key="2">
    <source>
        <dbReference type="EMBL" id="GAA4895292.1"/>
    </source>
</evidence>
<protein>
    <submittedName>
        <fullName evidence="2">Uncharacterized protein</fullName>
    </submittedName>
</protein>
<gene>
    <name evidence="2" type="ORF">GCM10023203_56970</name>
</gene>
<evidence type="ECO:0000313" key="3">
    <source>
        <dbReference type="Proteomes" id="UP001500457"/>
    </source>
</evidence>
<dbReference type="Proteomes" id="UP001500457">
    <property type="component" value="Unassembled WGS sequence"/>
</dbReference>